<feature type="non-terminal residue" evidence="1">
    <location>
        <position position="195"/>
    </location>
</feature>
<dbReference type="EMBL" id="JBJQND010000011">
    <property type="protein sequence ID" value="KAL3861674.1"/>
    <property type="molecule type" value="Genomic_DNA"/>
</dbReference>
<dbReference type="Proteomes" id="UP001634394">
    <property type="component" value="Unassembled WGS sequence"/>
</dbReference>
<sequence>MLPATTDSETVWLKDVTGRFQTEKRTLSYPGLPDQLSFHIKGESHNVILNLERNNEMDPNADIYIVEKLDDGRSHLVKTENLETEDVAYYQDRENGAFVTARCVKRLNGQCDISIVNQLYRGIGDPEIEINVYIRAFLVFPWMANFPHFISKVQHVNDTKMIDANYYITDLGNWDLSPKEHLKLPDYDQVILVTR</sequence>
<name>A0ABD3VJB8_SINWO</name>
<dbReference type="AlphaFoldDB" id="A0ABD3VJB8"/>
<reference evidence="1 2" key="1">
    <citation type="submission" date="2024-11" db="EMBL/GenBank/DDBJ databases">
        <title>Chromosome-level genome assembly of the freshwater bivalve Anodonta woodiana.</title>
        <authorList>
            <person name="Chen X."/>
        </authorList>
    </citation>
    <scope>NUCLEOTIDE SEQUENCE [LARGE SCALE GENOMIC DNA]</scope>
    <source>
        <strain evidence="1">MN2024</strain>
        <tissue evidence="1">Gills</tissue>
    </source>
</reference>
<organism evidence="1 2">
    <name type="scientific">Sinanodonta woodiana</name>
    <name type="common">Chinese pond mussel</name>
    <name type="synonym">Anodonta woodiana</name>
    <dbReference type="NCBI Taxonomy" id="1069815"/>
    <lineage>
        <taxon>Eukaryota</taxon>
        <taxon>Metazoa</taxon>
        <taxon>Spiralia</taxon>
        <taxon>Lophotrochozoa</taxon>
        <taxon>Mollusca</taxon>
        <taxon>Bivalvia</taxon>
        <taxon>Autobranchia</taxon>
        <taxon>Heteroconchia</taxon>
        <taxon>Palaeoheterodonta</taxon>
        <taxon>Unionida</taxon>
        <taxon>Unionoidea</taxon>
        <taxon>Unionidae</taxon>
        <taxon>Unioninae</taxon>
        <taxon>Sinanodonta</taxon>
    </lineage>
</organism>
<gene>
    <name evidence="1" type="ORF">ACJMK2_007698</name>
</gene>
<evidence type="ECO:0000313" key="2">
    <source>
        <dbReference type="Proteomes" id="UP001634394"/>
    </source>
</evidence>
<protein>
    <submittedName>
        <fullName evidence="1">Uncharacterized protein</fullName>
    </submittedName>
</protein>
<evidence type="ECO:0000313" key="1">
    <source>
        <dbReference type="EMBL" id="KAL3861674.1"/>
    </source>
</evidence>
<accession>A0ABD3VJB8</accession>
<proteinExistence type="predicted"/>
<comment type="caution">
    <text evidence="1">The sequence shown here is derived from an EMBL/GenBank/DDBJ whole genome shotgun (WGS) entry which is preliminary data.</text>
</comment>
<keyword evidence="2" id="KW-1185">Reference proteome</keyword>